<evidence type="ECO:0000313" key="1">
    <source>
        <dbReference type="EMBL" id="ORD95546.1"/>
    </source>
</evidence>
<comment type="caution">
    <text evidence="1">The sequence shown here is derived from an EMBL/GenBank/DDBJ whole genome shotgun (WGS) entry which is preliminary data.</text>
</comment>
<dbReference type="Proteomes" id="UP000192501">
    <property type="component" value="Unassembled WGS sequence"/>
</dbReference>
<reference evidence="1 2" key="1">
    <citation type="journal article" date="2017" name="Environ. Microbiol.">
        <title>Decay of the glycolytic pathway and adaptation to intranuclear parasitism within Enterocytozoonidae microsporidia.</title>
        <authorList>
            <person name="Wiredu Boakye D."/>
            <person name="Jaroenlak P."/>
            <person name="Prachumwat A."/>
            <person name="Williams T.A."/>
            <person name="Bateman K.S."/>
            <person name="Itsathitphaisarn O."/>
            <person name="Sritunyalucksana K."/>
            <person name="Paszkiewicz K.H."/>
            <person name="Moore K.A."/>
            <person name="Stentiford G.D."/>
            <person name="Williams B.A."/>
        </authorList>
    </citation>
    <scope>NUCLEOTIDE SEQUENCE [LARGE SCALE GENOMIC DNA]</scope>
    <source>
        <strain evidence="2">canceri</strain>
    </source>
</reference>
<proteinExistence type="predicted"/>
<protein>
    <submittedName>
        <fullName evidence="1">Uncharacterized protein</fullName>
    </submittedName>
</protein>
<gene>
    <name evidence="1" type="ORF">A0H76_728</name>
</gene>
<dbReference type="EMBL" id="LTAI01001348">
    <property type="protein sequence ID" value="ORD95546.1"/>
    <property type="molecule type" value="Genomic_DNA"/>
</dbReference>
<accession>A0A1X0Q707</accession>
<dbReference type="AlphaFoldDB" id="A0A1X0Q707"/>
<evidence type="ECO:0000313" key="2">
    <source>
        <dbReference type="Proteomes" id="UP000192501"/>
    </source>
</evidence>
<sequence length="59" mass="6606">MSILAFNLDEIVTILIVNKIAHKITPLIIIGKHLSNTPHAILLLLNIFLKLLKSYSTNN</sequence>
<name>A0A1X0Q707_9MICR</name>
<dbReference type="VEuPathDB" id="MicrosporidiaDB:A0H76_728"/>
<organism evidence="1 2">
    <name type="scientific">Hepatospora eriocheir</name>
    <dbReference type="NCBI Taxonomy" id="1081669"/>
    <lineage>
        <taxon>Eukaryota</taxon>
        <taxon>Fungi</taxon>
        <taxon>Fungi incertae sedis</taxon>
        <taxon>Microsporidia</taxon>
        <taxon>Hepatosporidae</taxon>
        <taxon>Hepatospora</taxon>
    </lineage>
</organism>